<keyword evidence="4" id="KW-1015">Disulfide bond</keyword>
<dbReference type="PROSITE" id="PS00018">
    <property type="entry name" value="EF_HAND_1"/>
    <property type="match status" value="1"/>
</dbReference>
<dbReference type="SMART" id="SM00004">
    <property type="entry name" value="NL"/>
    <property type="match status" value="2"/>
</dbReference>
<reference evidence="8" key="1">
    <citation type="submission" date="2021-02" db="EMBL/GenBank/DDBJ databases">
        <authorList>
            <person name="Nowell W R."/>
        </authorList>
    </citation>
    <scope>NUCLEOTIDE SEQUENCE</scope>
    <source>
        <strain evidence="8">Ploen Becks lab</strain>
    </source>
</reference>
<dbReference type="OrthoDB" id="263283at2759"/>
<dbReference type="Pfam" id="PF11380">
    <property type="entry name" value="Stealth_CR2"/>
    <property type="match status" value="1"/>
</dbReference>
<dbReference type="GO" id="GO:0005794">
    <property type="term" value="C:Golgi apparatus"/>
    <property type="evidence" value="ECO:0007669"/>
    <property type="project" value="TreeGrafter"/>
</dbReference>
<dbReference type="EMBL" id="CAJNOC010002878">
    <property type="protein sequence ID" value="CAF0956251.1"/>
    <property type="molecule type" value="Genomic_DNA"/>
</dbReference>
<dbReference type="PROSITE" id="PS50258">
    <property type="entry name" value="LNR"/>
    <property type="match status" value="1"/>
</dbReference>
<sequence>MRRCDKLTKNVHRKLLDFIQTRQGITLICLSILIVLVFVLQLSETILEYHFFQPKQFSNRQQIDIVYTWVNGSDPDHIRQIKKYKFSNTTVKFAQVQVKDFLESQNSSFCHYKFCIQTNNLIVISPKLTGVDKQHFLLKSKTLLDHFVYSNLTIDSSRNISVLHINHYDFNQNKTLLSQLDILFKLTLLNQDYKFYIGFYTIDCDSSINCVHLDRTYLAKKYRERPVTRDYLSYNIGPLNKKIELPKIVKDNLIFESEYDYQPEMVFDPSSETKKEKSTKVNKKSNILLKVFKVKSKEAETYVQNNLNNYQNENLDLDFFQVYLVWDLGNPLSDDISTNRFQDNNELKYSLRSVEKYAPWIRNIYIVTNGQVPNWLNLSHPKIKLVNHSEIFMNKSHLPTFSSSAIETHLHRIKGLSDQFLYFNDDVLLGKRIYLDDFYTESKGFKFHLAWQLPGCNPNCPNSWIRDGYCDKACNTTECDFDGGDCDFSKSPNSARQTFLNQSHLITSDFFCSPGCSTSWLADKYCDHPCNNLNCAYDMGDCGVENFKNLYSIQIENLSKKLILQTPKNTNAFYLNFSQPIHLQKADYEENNLVRSISAVNKFKILIVLLMPSAISGDLKINLEYTLNNQTHLSDILINFGSFDLKIESTTKSLETRAPKISLNLTKMEPIKLNSRNFSDYSSQKSYNFKLFDDLHKNYVEFLNWSLNNNYLTQDGFKYKLGYFNSIMQELVNEYKDDADPVYYVYQFLFKYPLMEKSLLREYLNSENLDDRNLIKKFRKRKLLDTFADSLKNVNKLYNKIYGFAARKVPAHMPHYIDKQLMTQLQNKFEHEFIRTSSNRFRNESDMQYSFSYYYYVMSEYEPLNSSVLFDELDINKNGILDDLEIKLINLRLNPKKFDTYDFDMYKLKHEFEACLNECLNMSKVLTKNIYLNCSNLSNYLGEKFWTGLPSEEKSKRYRYNFETVGDQDTKFIMISGNYHDVEVKLNNLLREPTKFICLNDNIDYKLKNEANRLTILISNFYEMMFPVKSNFERDENLVENMEEKNNFMFILIGLILFLVLVLCVLKKLFAYSPNGKLRRFRREYKVSNALRKRMEKKTETSSISTSSENEFDSSSRVNCKNFEIESVFHQYVEPMVNKKLTKFCTDLTGITQEMVDGKSNIIDTLKLADEWIHKNQDLKIDENGFGKNFIFLLCGDWDLIKMLPSQCKYFNIEYPNYFKKWINIKKSFADLTSHFPKGMPVMLNALNLSLDGRHHSGIDDCRNIAKIAKEMANRGYVFKQTSKIK</sequence>
<dbReference type="InterPro" id="IPR031357">
    <property type="entry name" value="Stealth_CR3"/>
</dbReference>
<gene>
    <name evidence="8" type="ORF">OXX778_LOCUS14210</name>
</gene>
<dbReference type="InterPro" id="IPR031358">
    <property type="entry name" value="Stealth_CR1"/>
</dbReference>
<keyword evidence="5" id="KW-0325">Glycoprotein</keyword>
<dbReference type="SMART" id="SM00479">
    <property type="entry name" value="EXOIII"/>
    <property type="match status" value="1"/>
</dbReference>
<dbReference type="InterPro" id="IPR000800">
    <property type="entry name" value="Notch_dom"/>
</dbReference>
<evidence type="ECO:0000313" key="9">
    <source>
        <dbReference type="Proteomes" id="UP000663879"/>
    </source>
</evidence>
<dbReference type="Proteomes" id="UP000663879">
    <property type="component" value="Unassembled WGS sequence"/>
</dbReference>
<dbReference type="SUPFAM" id="SSF53098">
    <property type="entry name" value="Ribonuclease H-like"/>
    <property type="match status" value="1"/>
</dbReference>
<name>A0A814DNU0_9BILA</name>
<dbReference type="CDD" id="cd06133">
    <property type="entry name" value="ERI-1_3'hExo_like"/>
    <property type="match status" value="1"/>
</dbReference>
<dbReference type="Pfam" id="PF17103">
    <property type="entry name" value="Stealth_CR4"/>
    <property type="match status" value="1"/>
</dbReference>
<comment type="similarity">
    <text evidence="1">Belongs to the stealth family.</text>
</comment>
<evidence type="ECO:0000256" key="6">
    <source>
        <dbReference type="SAM" id="Phobius"/>
    </source>
</evidence>
<dbReference type="InterPro" id="IPR013520">
    <property type="entry name" value="Ribonucl_H"/>
</dbReference>
<protein>
    <recommendedName>
        <fullName evidence="7">LNR domain-containing protein</fullName>
    </recommendedName>
</protein>
<keyword evidence="6" id="KW-1133">Transmembrane helix</keyword>
<dbReference type="GO" id="GO:0000175">
    <property type="term" value="F:3'-5'-RNA exonuclease activity"/>
    <property type="evidence" value="ECO:0007669"/>
    <property type="project" value="InterPro"/>
</dbReference>
<keyword evidence="6" id="KW-0812">Transmembrane</keyword>
<dbReference type="GO" id="GO:0046835">
    <property type="term" value="P:carbohydrate phosphorylation"/>
    <property type="evidence" value="ECO:0007669"/>
    <property type="project" value="TreeGrafter"/>
</dbReference>
<dbReference type="Pfam" id="PF00929">
    <property type="entry name" value="RNase_T"/>
    <property type="match status" value="1"/>
</dbReference>
<accession>A0A814DNU0</accession>
<organism evidence="8 9">
    <name type="scientific">Brachionus calyciflorus</name>
    <dbReference type="NCBI Taxonomy" id="104777"/>
    <lineage>
        <taxon>Eukaryota</taxon>
        <taxon>Metazoa</taxon>
        <taxon>Spiralia</taxon>
        <taxon>Gnathifera</taxon>
        <taxon>Rotifera</taxon>
        <taxon>Eurotatoria</taxon>
        <taxon>Monogononta</taxon>
        <taxon>Pseudotrocha</taxon>
        <taxon>Ploima</taxon>
        <taxon>Brachionidae</taxon>
        <taxon>Brachionus</taxon>
    </lineage>
</organism>
<dbReference type="GO" id="GO:0003976">
    <property type="term" value="F:UDP-N-acetylglucosamine-lysosomal-enzyme N-acetylglucosaminephosphotransferase activity"/>
    <property type="evidence" value="ECO:0007669"/>
    <property type="project" value="TreeGrafter"/>
</dbReference>
<evidence type="ECO:0000256" key="4">
    <source>
        <dbReference type="ARBA" id="ARBA00023157"/>
    </source>
</evidence>
<comment type="caution">
    <text evidence="8">The sequence shown here is derived from an EMBL/GenBank/DDBJ whole genome shotgun (WGS) entry which is preliminary data.</text>
</comment>
<keyword evidence="6" id="KW-0472">Membrane</keyword>
<keyword evidence="3" id="KW-0677">Repeat</keyword>
<dbReference type="PANTHER" id="PTHR24045:SF0">
    <property type="entry name" value="N-ACETYLGLUCOSAMINE-1-PHOSPHOTRANSFERASE SUBUNITS ALPHA_BETA"/>
    <property type="match status" value="1"/>
</dbReference>
<evidence type="ECO:0000256" key="5">
    <source>
        <dbReference type="ARBA" id="ARBA00023180"/>
    </source>
</evidence>
<keyword evidence="9" id="KW-1185">Reference proteome</keyword>
<evidence type="ECO:0000259" key="7">
    <source>
        <dbReference type="PROSITE" id="PS50258"/>
    </source>
</evidence>
<dbReference type="GO" id="GO:0016256">
    <property type="term" value="P:N-glycan processing to lysosome"/>
    <property type="evidence" value="ECO:0007669"/>
    <property type="project" value="TreeGrafter"/>
</dbReference>
<dbReference type="Pfam" id="PF00066">
    <property type="entry name" value="Notch"/>
    <property type="match status" value="1"/>
</dbReference>
<dbReference type="Pfam" id="PF17101">
    <property type="entry name" value="Stealth_CR1"/>
    <property type="match status" value="1"/>
</dbReference>
<dbReference type="Gene3D" id="3.30.300.320">
    <property type="match status" value="1"/>
</dbReference>
<evidence type="ECO:0000256" key="2">
    <source>
        <dbReference type="ARBA" id="ARBA00022679"/>
    </source>
</evidence>
<evidence type="ECO:0000313" key="8">
    <source>
        <dbReference type="EMBL" id="CAF0956251.1"/>
    </source>
</evidence>
<dbReference type="GO" id="GO:0003676">
    <property type="term" value="F:nucleic acid binding"/>
    <property type="evidence" value="ECO:0007669"/>
    <property type="project" value="InterPro"/>
</dbReference>
<keyword evidence="2" id="KW-0808">Transferase</keyword>
<feature type="transmembrane region" description="Helical" evidence="6">
    <location>
        <begin position="21"/>
        <end position="42"/>
    </location>
</feature>
<dbReference type="InterPro" id="IPR047141">
    <property type="entry name" value="Stealth"/>
</dbReference>
<proteinExistence type="inferred from homology"/>
<dbReference type="Gene3D" id="3.30.420.10">
    <property type="entry name" value="Ribonuclease H-like superfamily/Ribonuclease H"/>
    <property type="match status" value="1"/>
</dbReference>
<dbReference type="Pfam" id="PF17102">
    <property type="entry name" value="Stealth_CR3"/>
    <property type="match status" value="1"/>
</dbReference>
<dbReference type="InterPro" id="IPR047201">
    <property type="entry name" value="ERI-1_3'hExo-like"/>
</dbReference>
<dbReference type="InterPro" id="IPR018247">
    <property type="entry name" value="EF_Hand_1_Ca_BS"/>
</dbReference>
<feature type="domain" description="LNR" evidence="7">
    <location>
        <begin position="456"/>
        <end position="486"/>
    </location>
</feature>
<dbReference type="PANTHER" id="PTHR24045">
    <property type="match status" value="1"/>
</dbReference>
<dbReference type="InterPro" id="IPR031356">
    <property type="entry name" value="Stealth_CR4"/>
</dbReference>
<feature type="transmembrane region" description="Helical" evidence="6">
    <location>
        <begin position="1048"/>
        <end position="1070"/>
    </location>
</feature>
<dbReference type="InterPro" id="IPR036397">
    <property type="entry name" value="RNaseH_sf"/>
</dbReference>
<dbReference type="InterPro" id="IPR021520">
    <property type="entry name" value="Stealth_CR2"/>
</dbReference>
<evidence type="ECO:0000256" key="1">
    <source>
        <dbReference type="ARBA" id="ARBA00007583"/>
    </source>
</evidence>
<evidence type="ECO:0000256" key="3">
    <source>
        <dbReference type="ARBA" id="ARBA00022737"/>
    </source>
</evidence>
<dbReference type="InterPro" id="IPR012337">
    <property type="entry name" value="RNaseH-like_sf"/>
</dbReference>